<feature type="compositionally biased region" description="Basic and acidic residues" evidence="1">
    <location>
        <begin position="560"/>
        <end position="579"/>
    </location>
</feature>
<dbReference type="OrthoDB" id="10072397at2759"/>
<dbReference type="InterPro" id="IPR011011">
    <property type="entry name" value="Znf_FYVE_PHD"/>
</dbReference>
<feature type="compositionally biased region" description="Low complexity" evidence="1">
    <location>
        <begin position="688"/>
        <end position="701"/>
    </location>
</feature>
<evidence type="ECO:0000313" key="3">
    <source>
        <dbReference type="Proteomes" id="UP000183832"/>
    </source>
</evidence>
<dbReference type="SUPFAM" id="SSF57903">
    <property type="entry name" value="FYVE/PHD zinc finger"/>
    <property type="match status" value="1"/>
</dbReference>
<organism evidence="2 3">
    <name type="scientific">Clunio marinus</name>
    <dbReference type="NCBI Taxonomy" id="568069"/>
    <lineage>
        <taxon>Eukaryota</taxon>
        <taxon>Metazoa</taxon>
        <taxon>Ecdysozoa</taxon>
        <taxon>Arthropoda</taxon>
        <taxon>Hexapoda</taxon>
        <taxon>Insecta</taxon>
        <taxon>Pterygota</taxon>
        <taxon>Neoptera</taxon>
        <taxon>Endopterygota</taxon>
        <taxon>Diptera</taxon>
        <taxon>Nematocera</taxon>
        <taxon>Chironomoidea</taxon>
        <taxon>Chironomidae</taxon>
        <taxon>Clunio</taxon>
    </lineage>
</organism>
<dbReference type="AlphaFoldDB" id="A0A1J1IEF6"/>
<feature type="region of interest" description="Disordered" evidence="1">
    <location>
        <begin position="273"/>
        <end position="294"/>
    </location>
</feature>
<feature type="compositionally biased region" description="Polar residues" evidence="1">
    <location>
        <begin position="273"/>
        <end position="288"/>
    </location>
</feature>
<evidence type="ECO:0000313" key="2">
    <source>
        <dbReference type="EMBL" id="CRK98154.1"/>
    </source>
</evidence>
<dbReference type="Proteomes" id="UP000183832">
    <property type="component" value="Unassembled WGS sequence"/>
</dbReference>
<feature type="region of interest" description="Disordered" evidence="1">
    <location>
        <begin position="688"/>
        <end position="707"/>
    </location>
</feature>
<gene>
    <name evidence="2" type="ORF">CLUMA_CG011521</name>
</gene>
<dbReference type="EMBL" id="CVRI01000047">
    <property type="protein sequence ID" value="CRK98154.1"/>
    <property type="molecule type" value="Genomic_DNA"/>
</dbReference>
<protein>
    <submittedName>
        <fullName evidence="2">CLUMA_CG011521, isoform B</fullName>
    </submittedName>
</protein>
<feature type="compositionally biased region" description="Polar residues" evidence="1">
    <location>
        <begin position="540"/>
        <end position="555"/>
    </location>
</feature>
<proteinExistence type="predicted"/>
<reference evidence="2 3" key="1">
    <citation type="submission" date="2015-04" db="EMBL/GenBank/DDBJ databases">
        <authorList>
            <person name="Syromyatnikov M.Y."/>
            <person name="Popov V.N."/>
        </authorList>
    </citation>
    <scope>NUCLEOTIDE SEQUENCE [LARGE SCALE GENOMIC DNA]</scope>
</reference>
<sequence length="980" mass="110622">MSAFQVTKRNRKEMAEKLNSNNSNESNQILNKHVLQVLLKTIKDNENLMEDRRTSLSKVSQRKISQKKSSDKCVHCDAKVDLDKLKEFVTCKGCDKLACYNQKCSEFVYGLNVWECARCQKNRVIQQRAGEWLLNQLNQMKDNDEVTKINKEDTMNNKYEEQNLAAFVSHEQRDKVRQFIEELLAKLVDGPLDDVTVGQVSRLPLIGPIPANVTHHELKMFIQEICEDIMNLPRKFNFSGVSSKAEEPLPYFDPKKYEQLLATAVLNKMTDFYQNPNDKNSQNNSSGVHSDIELDSNHNHLNEKAVIDLMVERDEAIKQKVNSQTIEKHHSKADNENHLSDYIQIDIQSANSSNATDATWEDNWLFKKRKLKTENQSIAMLVPSPTEDIKALIGDKNADETSDLSENSDIEEESKFRIVTDKKVAEENVYKKFTQITAHDSLKSMQSLTSLEIGPGTITEAKNNLLLVNDPILNTPETIQKTGDFKINEQVTANMSALSDLSVQINESTEEDFDSMVSPTQVREHKKSIDDEFEKLLMDDNNNSKGSISLPNTVKNNKRSSTEDKPSINPVPEKRSSINDPEKVLMENVVPGSIADREHRKWLHAPPIANNPYSTEALQRRLSEPDQKQKTLDLSNNSKIVDALVEESNSMDTDNDEDQEVFQQRKLDIKKYKRDYYINDATEAHLNRTSYGSNSSTSSNIKTDDDRSDNVTLLVSISEKGFSPPTLQTSDIDTTAGGLITLDQVIVSTSHEKLSLTPKSEKSNDNSLTYSENSDTTRVYNLNTGETKIIVPIVESPVKFGQQFFDTSTKKVQTIRKMDDEVTTVIRTSHRSLHNGNNVSETYEDKQVIEPDVVESLPSVKKLAEIYGKEASSTQDIILKKPKTFSATSENGIETTAHQAITKTTSEVLGPSYNNNYHPAAPIASITARSIPSQIRADLKKSISYDEESIVRHNEREGSPEIQPGVTRSSIAFFENLKNN</sequence>
<accession>A0A1J1IEF6</accession>
<evidence type="ECO:0000256" key="1">
    <source>
        <dbReference type="SAM" id="MobiDB-lite"/>
    </source>
</evidence>
<dbReference type="Gene3D" id="3.30.40.10">
    <property type="entry name" value="Zinc/RING finger domain, C3HC4 (zinc finger)"/>
    <property type="match status" value="1"/>
</dbReference>
<name>A0A1J1IEF6_9DIPT</name>
<keyword evidence="3" id="KW-1185">Reference proteome</keyword>
<dbReference type="InterPro" id="IPR013083">
    <property type="entry name" value="Znf_RING/FYVE/PHD"/>
</dbReference>
<feature type="region of interest" description="Disordered" evidence="1">
    <location>
        <begin position="539"/>
        <end position="579"/>
    </location>
</feature>